<dbReference type="STRING" id="1385369.N825_27050"/>
<evidence type="ECO:0000256" key="1">
    <source>
        <dbReference type="SAM" id="MobiDB-lite"/>
    </source>
</evidence>
<dbReference type="RefSeq" id="WP_037460768.1">
    <property type="nucleotide sequence ID" value="NZ_AVFL01000044.1"/>
</dbReference>
<dbReference type="AlphaFoldDB" id="W9GUQ7"/>
<evidence type="ECO:0000313" key="3">
    <source>
        <dbReference type="Proteomes" id="UP000019486"/>
    </source>
</evidence>
<proteinExistence type="predicted"/>
<gene>
    <name evidence="2" type="ORF">N825_27050</name>
</gene>
<accession>W9GUQ7</accession>
<protein>
    <submittedName>
        <fullName evidence="2">Uncharacterized protein</fullName>
    </submittedName>
</protein>
<organism evidence="2 3">
    <name type="scientific">Skermanella stibiiresistens SB22</name>
    <dbReference type="NCBI Taxonomy" id="1385369"/>
    <lineage>
        <taxon>Bacteria</taxon>
        <taxon>Pseudomonadati</taxon>
        <taxon>Pseudomonadota</taxon>
        <taxon>Alphaproteobacteria</taxon>
        <taxon>Rhodospirillales</taxon>
        <taxon>Azospirillaceae</taxon>
        <taxon>Skermanella</taxon>
    </lineage>
</organism>
<sequence>MSSKFSKPKPAGAVSQTDIERVIQGADAVDDRREDKKSVEESEVRFTMTLPGEMSGRVDRARKSAGGLTRLSWIRVAVAEKLSRDGF</sequence>
<dbReference type="EMBL" id="AVFL01000044">
    <property type="protein sequence ID" value="EWY36406.1"/>
    <property type="molecule type" value="Genomic_DNA"/>
</dbReference>
<keyword evidence="3" id="KW-1185">Reference proteome</keyword>
<feature type="region of interest" description="Disordered" evidence="1">
    <location>
        <begin position="1"/>
        <end position="42"/>
    </location>
</feature>
<comment type="caution">
    <text evidence="2">The sequence shown here is derived from an EMBL/GenBank/DDBJ whole genome shotgun (WGS) entry which is preliminary data.</text>
</comment>
<evidence type="ECO:0000313" key="2">
    <source>
        <dbReference type="EMBL" id="EWY36406.1"/>
    </source>
</evidence>
<dbReference type="OrthoDB" id="9959721at2"/>
<dbReference type="Proteomes" id="UP000019486">
    <property type="component" value="Unassembled WGS sequence"/>
</dbReference>
<name>W9GUQ7_9PROT</name>
<reference evidence="2 3" key="1">
    <citation type="submission" date="2013-08" db="EMBL/GenBank/DDBJ databases">
        <title>The genome sequence of Skermanella stibiiresistens.</title>
        <authorList>
            <person name="Zhu W."/>
            <person name="Wang G."/>
        </authorList>
    </citation>
    <scope>NUCLEOTIDE SEQUENCE [LARGE SCALE GENOMIC DNA]</scope>
    <source>
        <strain evidence="2 3">SB22</strain>
    </source>
</reference>
<feature type="compositionally biased region" description="Basic and acidic residues" evidence="1">
    <location>
        <begin position="29"/>
        <end position="42"/>
    </location>
</feature>